<protein>
    <submittedName>
        <fullName evidence="5">N,N'-diacetylchitobiose phosphorylase</fullName>
        <ecNumber evidence="5">2.4.1.280</ecNumber>
    </submittedName>
</protein>
<dbReference type="KEGG" id="mcad:Pan265_02940"/>
<evidence type="ECO:0000259" key="4">
    <source>
        <dbReference type="Pfam" id="PF17167"/>
    </source>
</evidence>
<accession>A0A518BU15</accession>
<dbReference type="Pfam" id="PF17167">
    <property type="entry name" value="Glyco_hydro_94"/>
    <property type="match status" value="1"/>
</dbReference>
<name>A0A518BU15_9BACT</name>
<evidence type="ECO:0000313" key="5">
    <source>
        <dbReference type="EMBL" id="QDU70466.1"/>
    </source>
</evidence>
<dbReference type="PANTHER" id="PTHR37469">
    <property type="entry name" value="CELLOBIONIC ACID PHOSPHORYLASE-RELATED"/>
    <property type="match status" value="1"/>
</dbReference>
<feature type="region of interest" description="Disordered" evidence="3">
    <location>
        <begin position="1"/>
        <end position="22"/>
    </location>
</feature>
<dbReference type="PANTHER" id="PTHR37469:SF2">
    <property type="entry name" value="CELLOBIONIC ACID PHOSPHORYLASE"/>
    <property type="match status" value="1"/>
</dbReference>
<evidence type="ECO:0000256" key="3">
    <source>
        <dbReference type="SAM" id="MobiDB-lite"/>
    </source>
</evidence>
<feature type="domain" description="Glycosyl hydrolase 94 catalytic" evidence="4">
    <location>
        <begin position="410"/>
        <end position="804"/>
    </location>
</feature>
<dbReference type="Gene3D" id="1.50.10.10">
    <property type="match status" value="1"/>
</dbReference>
<dbReference type="OrthoDB" id="9769991at2"/>
<evidence type="ECO:0000313" key="6">
    <source>
        <dbReference type="Proteomes" id="UP000320386"/>
    </source>
</evidence>
<dbReference type="SUPFAM" id="SSF48208">
    <property type="entry name" value="Six-hairpin glycosidases"/>
    <property type="match status" value="1"/>
</dbReference>
<sequence>MKPTMPSATQKAETPTAFNAPQSERLAHDALVNEARRFIAVAHRIEHDDDYANEQRFHNATYRVDDTHVIEFTRERGDSRYALGREGFNLWLYASGQIHANKGLFSYFLKPSEGGEPSAACFLGLLDQQGSTEQTVRLLPLEPEAGPQAQQFAVLGPEAAWYITRFAGLAAAVRVSLSADEQMRWSTALWNDAGADRQVILSTYLNPFLRHGIHPSSEDVWFRRGDIMTADDGSRNVIIRVNEDIDRENSVVNHGVIGRSLHTHEGAELLSEAITTSRTNYIGGSRHTAHAPRSVRNGTMNRTASVTELTDTAVSADLLRIHLPASSLLRQETTLTVTHNDPHHGHWLKQQDRPDEADRRLERFRADEAARHNALSLRTIGLEASASDAVFGSFFEHLKRQVDVCAEIRGYMQASASSLIGVRDVCQAIEAQLLWRPAAARNKLLEVLAYTGPDGRCLRQYALPDKAGRPGRVDSRPFIDQGVWVIATLATYLRATGDHPMLSELVGYHQLVETDPPHAVKTDAVDTVLDHLIRIADYLLDHRDPSTGCLRAMYGDWNDAIDGLGLTDEPGQTYGNGVSVMATLQLYQNCLEMDELLASSDHPLREQHRARYRQAAEHLATALQQHAIAATDTHTRRILHGWGHNQEYEIGGYRDLDGKARDGLAANAMWVLSGMAQRDPQYNQDILEAFQRLDGPFGLKTFAPGFGRDTRRAGRIGNLPLGTAENGACYVHATAFGIMALFRLGQPDRAWEQLLKILPFAMPQRHVSHSPFIMPNSYSLIDEAGAFGESMNDWQTGSSNVVLKTLIHDAAGIQPTQEGIWVNPATWAPCAEIHLRLTLRGRPIELIWQREAAQARTFIVNGDVKTGQTHPHSGVARLRLTYDQLKTTANTITVLDQAPAEHTCVPQNY</sequence>
<reference evidence="5 6" key="1">
    <citation type="submission" date="2019-02" db="EMBL/GenBank/DDBJ databases">
        <title>Deep-cultivation of Planctomycetes and their phenomic and genomic characterization uncovers novel biology.</title>
        <authorList>
            <person name="Wiegand S."/>
            <person name="Jogler M."/>
            <person name="Boedeker C."/>
            <person name="Pinto D."/>
            <person name="Vollmers J."/>
            <person name="Rivas-Marin E."/>
            <person name="Kohn T."/>
            <person name="Peeters S.H."/>
            <person name="Heuer A."/>
            <person name="Rast P."/>
            <person name="Oberbeckmann S."/>
            <person name="Bunk B."/>
            <person name="Jeske O."/>
            <person name="Meyerdierks A."/>
            <person name="Storesund J.E."/>
            <person name="Kallscheuer N."/>
            <person name="Luecker S."/>
            <person name="Lage O.M."/>
            <person name="Pohl T."/>
            <person name="Merkel B.J."/>
            <person name="Hornburger P."/>
            <person name="Mueller R.-W."/>
            <person name="Bruemmer F."/>
            <person name="Labrenz M."/>
            <person name="Spormann A.M."/>
            <person name="Op den Camp H."/>
            <person name="Overmann J."/>
            <person name="Amann R."/>
            <person name="Jetten M.S.M."/>
            <person name="Mascher T."/>
            <person name="Medema M.H."/>
            <person name="Devos D.P."/>
            <person name="Kaster A.-K."/>
            <person name="Ovreas L."/>
            <person name="Rohde M."/>
            <person name="Galperin M.Y."/>
            <person name="Jogler C."/>
        </authorList>
    </citation>
    <scope>NUCLEOTIDE SEQUENCE [LARGE SCALE GENOMIC DNA]</scope>
    <source>
        <strain evidence="5 6">Pan265</strain>
    </source>
</reference>
<dbReference type="EC" id="2.4.1.280" evidence="5"/>
<dbReference type="InterPro" id="IPR012341">
    <property type="entry name" value="6hp_glycosidase-like_sf"/>
</dbReference>
<keyword evidence="6" id="KW-1185">Reference proteome</keyword>
<gene>
    <name evidence="5" type="primary">chbP_1</name>
    <name evidence="5" type="ORF">Pan265_02940</name>
</gene>
<dbReference type="GO" id="GO:0016757">
    <property type="term" value="F:glycosyltransferase activity"/>
    <property type="evidence" value="ECO:0007669"/>
    <property type="project" value="UniProtKB-KW"/>
</dbReference>
<evidence type="ECO:0000256" key="2">
    <source>
        <dbReference type="ARBA" id="ARBA00022679"/>
    </source>
</evidence>
<dbReference type="InterPro" id="IPR008928">
    <property type="entry name" value="6-hairpin_glycosidase_sf"/>
</dbReference>
<proteinExistence type="predicted"/>
<keyword evidence="2 5" id="KW-0808">Transferase</keyword>
<dbReference type="EMBL" id="CP036280">
    <property type="protein sequence ID" value="QDU70466.1"/>
    <property type="molecule type" value="Genomic_DNA"/>
</dbReference>
<keyword evidence="1 5" id="KW-0328">Glycosyltransferase</keyword>
<dbReference type="AlphaFoldDB" id="A0A518BU15"/>
<dbReference type="GO" id="GO:0005975">
    <property type="term" value="P:carbohydrate metabolic process"/>
    <property type="evidence" value="ECO:0007669"/>
    <property type="project" value="InterPro"/>
</dbReference>
<dbReference type="InterPro" id="IPR052047">
    <property type="entry name" value="GH94_Enzymes"/>
</dbReference>
<organism evidence="5 6">
    <name type="scientific">Mucisphaera calidilacus</name>
    <dbReference type="NCBI Taxonomy" id="2527982"/>
    <lineage>
        <taxon>Bacteria</taxon>
        <taxon>Pseudomonadati</taxon>
        <taxon>Planctomycetota</taxon>
        <taxon>Phycisphaerae</taxon>
        <taxon>Phycisphaerales</taxon>
        <taxon>Phycisphaeraceae</taxon>
        <taxon>Mucisphaera</taxon>
    </lineage>
</organism>
<evidence type="ECO:0000256" key="1">
    <source>
        <dbReference type="ARBA" id="ARBA00022676"/>
    </source>
</evidence>
<dbReference type="InterPro" id="IPR033432">
    <property type="entry name" value="GH94_catalytic"/>
</dbReference>
<dbReference type="Proteomes" id="UP000320386">
    <property type="component" value="Chromosome"/>
</dbReference>